<dbReference type="EMBL" id="JAQMWT010000387">
    <property type="protein sequence ID" value="KAJ8602293.1"/>
    <property type="molecule type" value="Genomic_DNA"/>
</dbReference>
<organism evidence="1 2">
    <name type="scientific">Chrysophaeum taylorii</name>
    <dbReference type="NCBI Taxonomy" id="2483200"/>
    <lineage>
        <taxon>Eukaryota</taxon>
        <taxon>Sar</taxon>
        <taxon>Stramenopiles</taxon>
        <taxon>Ochrophyta</taxon>
        <taxon>Pelagophyceae</taxon>
        <taxon>Pelagomonadales</taxon>
        <taxon>Pelagomonadaceae</taxon>
        <taxon>Chrysophaeum</taxon>
    </lineage>
</organism>
<evidence type="ECO:0000313" key="1">
    <source>
        <dbReference type="EMBL" id="KAJ8602293.1"/>
    </source>
</evidence>
<proteinExistence type="predicted"/>
<comment type="caution">
    <text evidence="1">The sequence shown here is derived from an EMBL/GenBank/DDBJ whole genome shotgun (WGS) entry which is preliminary data.</text>
</comment>
<accession>A0AAD7XK25</accession>
<dbReference type="Proteomes" id="UP001230188">
    <property type="component" value="Unassembled WGS sequence"/>
</dbReference>
<gene>
    <name evidence="1" type="ORF">CTAYLR_007877</name>
</gene>
<evidence type="ECO:0000313" key="2">
    <source>
        <dbReference type="Proteomes" id="UP001230188"/>
    </source>
</evidence>
<sequence length="205" mass="22820">MPFSNVYESVVTAALSASLVSLILLDARSIQQIVDKLRLFTMGLLFMLFGRDKRWKRRPPDSATVSAFRGDACVGSTWFDTESEWNLIFNKGSKLLLPFKAIAALDRFVIQDNDAPKQQKRVHVLSSLQEVSTNVDTVSLLAPHATPTLPRVPELLQAPARFEVVYKGFDSKVKLPFPNKAQGRLTPSVRATLELFSRALWCAGA</sequence>
<reference evidence="1" key="1">
    <citation type="submission" date="2023-01" db="EMBL/GenBank/DDBJ databases">
        <title>Metagenome sequencing of chrysophaentin producing Chrysophaeum taylorii.</title>
        <authorList>
            <person name="Davison J."/>
            <person name="Bewley C."/>
        </authorList>
    </citation>
    <scope>NUCLEOTIDE SEQUENCE</scope>
    <source>
        <strain evidence="1">NIES-1699</strain>
    </source>
</reference>
<keyword evidence="2" id="KW-1185">Reference proteome</keyword>
<protein>
    <submittedName>
        <fullName evidence="1">Uncharacterized protein</fullName>
    </submittedName>
</protein>
<dbReference type="AlphaFoldDB" id="A0AAD7XK25"/>
<name>A0AAD7XK25_9STRA</name>